<dbReference type="AlphaFoldDB" id="A0A167HMI2"/>
<keyword evidence="2" id="KW-1185">Reference proteome</keyword>
<evidence type="ECO:0008006" key="3">
    <source>
        <dbReference type="Google" id="ProtNLM"/>
    </source>
</evidence>
<comment type="caution">
    <text evidence="1">The sequence shown here is derived from an EMBL/GenBank/DDBJ whole genome shotgun (WGS) entry which is preliminary data.</text>
</comment>
<evidence type="ECO:0000313" key="2">
    <source>
        <dbReference type="Proteomes" id="UP000077013"/>
    </source>
</evidence>
<gene>
    <name evidence="1" type="ORF">ULVI_09320</name>
</gene>
<name>A0A167HMI2_9FLAO</name>
<organism evidence="1 2">
    <name type="scientific">Cochleicola gelatinilyticus</name>
    <dbReference type="NCBI Taxonomy" id="1763537"/>
    <lineage>
        <taxon>Bacteria</taxon>
        <taxon>Pseudomonadati</taxon>
        <taxon>Bacteroidota</taxon>
        <taxon>Flavobacteriia</taxon>
        <taxon>Flavobacteriales</taxon>
        <taxon>Flavobacteriaceae</taxon>
        <taxon>Cochleicola</taxon>
    </lineage>
</organism>
<dbReference type="EMBL" id="LRXL01000037">
    <property type="protein sequence ID" value="OAB78771.1"/>
    <property type="molecule type" value="Genomic_DNA"/>
</dbReference>
<evidence type="ECO:0000313" key="1">
    <source>
        <dbReference type="EMBL" id="OAB78771.1"/>
    </source>
</evidence>
<dbReference type="Proteomes" id="UP000077013">
    <property type="component" value="Unassembled WGS sequence"/>
</dbReference>
<accession>A0A167HMI2</accession>
<dbReference type="Gene3D" id="1.10.10.60">
    <property type="entry name" value="Homeodomain-like"/>
    <property type="match status" value="1"/>
</dbReference>
<reference evidence="1 2" key="1">
    <citation type="submission" date="2016-02" db="EMBL/GenBank/DDBJ databases">
        <title>Ulvibacter sp. LPB0005, isolated from Thais luteostoma.</title>
        <authorList>
            <person name="Shin S.-K."/>
            <person name="Yi H."/>
        </authorList>
    </citation>
    <scope>NUCLEOTIDE SEQUENCE [LARGE SCALE GENOMIC DNA]</scope>
    <source>
        <strain evidence="1 2">LPB0005</strain>
    </source>
</reference>
<dbReference type="STRING" id="1763537.ULVI_09320"/>
<sequence>MTKYELINNQLTNLVKLIRNNIKADSTTIQHLMIYERFYKLEGSKQQRYEQLAKEYKLSSKWISQIILRLNKNAK</sequence>
<proteinExistence type="predicted"/>
<protein>
    <recommendedName>
        <fullName evidence="3">Mor transcription activator domain-containing protein</fullName>
    </recommendedName>
</protein>